<dbReference type="AlphaFoldDB" id="A0A6B8K9G9"/>
<keyword evidence="4" id="KW-1185">Reference proteome</keyword>
<reference evidence="3 4" key="1">
    <citation type="submission" date="2019-11" db="EMBL/GenBank/DDBJ databases">
        <title>The genome sequence of Methylocystis heyeri.</title>
        <authorList>
            <person name="Oshkin I.Y."/>
            <person name="Miroshnikov K."/>
            <person name="Dedysh S.N."/>
        </authorList>
    </citation>
    <scope>NUCLEOTIDE SEQUENCE [LARGE SCALE GENOMIC DNA]</scope>
    <source>
        <strain evidence="3 4">H2</strain>
    </source>
</reference>
<proteinExistence type="inferred from homology"/>
<dbReference type="KEGG" id="mhey:H2LOC_000825"/>
<dbReference type="InterPro" id="IPR010893">
    <property type="entry name" value="NiFe-hyd_mat_HyaE"/>
</dbReference>
<dbReference type="Pfam" id="PF07449">
    <property type="entry name" value="HyaE"/>
    <property type="match status" value="1"/>
</dbReference>
<evidence type="ECO:0000313" key="4">
    <source>
        <dbReference type="Proteomes" id="UP000309061"/>
    </source>
</evidence>
<dbReference type="Proteomes" id="UP000309061">
    <property type="component" value="Chromosome"/>
</dbReference>
<evidence type="ECO:0000313" key="3">
    <source>
        <dbReference type="EMBL" id="QGM44357.1"/>
    </source>
</evidence>
<dbReference type="Gene3D" id="3.40.30.10">
    <property type="entry name" value="Glutaredoxin"/>
    <property type="match status" value="1"/>
</dbReference>
<name>A0A6B8K9G9_9HYPH</name>
<accession>A0A6B8K9G9</accession>
<organism evidence="3 4">
    <name type="scientific">Methylocystis heyeri</name>
    <dbReference type="NCBI Taxonomy" id="391905"/>
    <lineage>
        <taxon>Bacteria</taxon>
        <taxon>Pseudomonadati</taxon>
        <taxon>Pseudomonadota</taxon>
        <taxon>Alphaproteobacteria</taxon>
        <taxon>Hyphomicrobiales</taxon>
        <taxon>Methylocystaceae</taxon>
        <taxon>Methylocystis</taxon>
    </lineage>
</organism>
<dbReference type="EMBL" id="CP046052">
    <property type="protein sequence ID" value="QGM44357.1"/>
    <property type="molecule type" value="Genomic_DNA"/>
</dbReference>
<protein>
    <recommendedName>
        <fullName evidence="2">Hydrogenase expression/formation protein</fullName>
    </recommendedName>
</protein>
<comment type="similarity">
    <text evidence="1 2">Belongs to the HupG/HyaE family.</text>
</comment>
<evidence type="ECO:0000256" key="2">
    <source>
        <dbReference type="PIRNR" id="PIRNR038934"/>
    </source>
</evidence>
<dbReference type="SUPFAM" id="SSF52833">
    <property type="entry name" value="Thioredoxin-like"/>
    <property type="match status" value="1"/>
</dbReference>
<dbReference type="PIRSF" id="PIRSF038934">
    <property type="entry name" value="HyaE_HupG"/>
    <property type="match status" value="1"/>
</dbReference>
<dbReference type="InterPro" id="IPR036249">
    <property type="entry name" value="Thioredoxin-like_sf"/>
</dbReference>
<gene>
    <name evidence="3" type="ORF">H2LOC_000825</name>
</gene>
<dbReference type="RefSeq" id="WP_136494663.1">
    <property type="nucleotide sequence ID" value="NZ_CP046052.1"/>
</dbReference>
<evidence type="ECO:0000256" key="1">
    <source>
        <dbReference type="ARBA" id="ARBA00009004"/>
    </source>
</evidence>
<sequence>MSPLLRRLTERLALPVVDESSLDDFLDAAAGEGLHALLLLSGDGAQRAETADVLVIFPELLAHFSSSLRGALVAPEAEEKLRSRLFAFASPSLVAMRGREPLGVFPKVYDWADYIGKIERLLDPSTPALTGARRPQTEITFSRGA</sequence>
<dbReference type="OrthoDB" id="6560050at2"/>